<evidence type="ECO:0008006" key="2">
    <source>
        <dbReference type="Google" id="ProtNLM"/>
    </source>
</evidence>
<reference evidence="1" key="1">
    <citation type="journal article" date="2015" name="Nature">
        <title>Complex archaea that bridge the gap between prokaryotes and eukaryotes.</title>
        <authorList>
            <person name="Spang A."/>
            <person name="Saw J.H."/>
            <person name="Jorgensen S.L."/>
            <person name="Zaremba-Niedzwiedzka K."/>
            <person name="Martijn J."/>
            <person name="Lind A.E."/>
            <person name="van Eijk R."/>
            <person name="Schleper C."/>
            <person name="Guy L."/>
            <person name="Ettema T.J."/>
        </authorList>
    </citation>
    <scope>NUCLEOTIDE SEQUENCE</scope>
</reference>
<protein>
    <recommendedName>
        <fullName evidence="2">Glutathione S-transferase</fullName>
    </recommendedName>
</protein>
<feature type="non-terminal residue" evidence="1">
    <location>
        <position position="1"/>
    </location>
</feature>
<proteinExistence type="predicted"/>
<evidence type="ECO:0000313" key="1">
    <source>
        <dbReference type="EMBL" id="KKK54391.1"/>
    </source>
</evidence>
<name>A0A0F8Z2V3_9ZZZZ</name>
<comment type="caution">
    <text evidence="1">The sequence shown here is derived from an EMBL/GenBank/DDBJ whole genome shotgun (WGS) entry which is preliminary data.</text>
</comment>
<dbReference type="AlphaFoldDB" id="A0A0F8Z2V3"/>
<sequence length="48" mass="5662">VDLLLSSPFQWLPDAMPKQTVLRDWIRRCADRPAFHAVVEREQKALKE</sequence>
<organism evidence="1">
    <name type="scientific">marine sediment metagenome</name>
    <dbReference type="NCBI Taxonomy" id="412755"/>
    <lineage>
        <taxon>unclassified sequences</taxon>
        <taxon>metagenomes</taxon>
        <taxon>ecological metagenomes</taxon>
    </lineage>
</organism>
<dbReference type="EMBL" id="LAZR01066018">
    <property type="protein sequence ID" value="KKK54391.1"/>
    <property type="molecule type" value="Genomic_DNA"/>
</dbReference>
<accession>A0A0F8Z2V3</accession>
<gene>
    <name evidence="1" type="ORF">LCGC14_3085230</name>
</gene>